<dbReference type="Proteomes" id="UP000190814">
    <property type="component" value="Unassembled WGS sequence"/>
</dbReference>
<evidence type="ECO:0008006" key="3">
    <source>
        <dbReference type="Google" id="ProtNLM"/>
    </source>
</evidence>
<dbReference type="AlphaFoldDB" id="A0A1T4VL59"/>
<evidence type="ECO:0000313" key="2">
    <source>
        <dbReference type="Proteomes" id="UP000190814"/>
    </source>
</evidence>
<reference evidence="1 2" key="1">
    <citation type="submission" date="2017-02" db="EMBL/GenBank/DDBJ databases">
        <authorList>
            <person name="Peterson S.W."/>
        </authorList>
    </citation>
    <scope>NUCLEOTIDE SEQUENCE [LARGE SCALE GENOMIC DNA]</scope>
    <source>
        <strain evidence="1 2">ATCC 35992</strain>
    </source>
</reference>
<organism evidence="1 2">
    <name type="scientific">Eubacterium uniforme</name>
    <dbReference type="NCBI Taxonomy" id="39495"/>
    <lineage>
        <taxon>Bacteria</taxon>
        <taxon>Bacillati</taxon>
        <taxon>Bacillota</taxon>
        <taxon>Clostridia</taxon>
        <taxon>Eubacteriales</taxon>
        <taxon>Eubacteriaceae</taxon>
        <taxon>Eubacterium</taxon>
    </lineage>
</organism>
<name>A0A1T4VL59_9FIRM</name>
<dbReference type="RefSeq" id="WP_159444298.1">
    <property type="nucleotide sequence ID" value="NZ_FUXZ01000006.1"/>
</dbReference>
<gene>
    <name evidence="1" type="ORF">SAMN02745111_01151</name>
</gene>
<dbReference type="EMBL" id="FUXZ01000006">
    <property type="protein sequence ID" value="SKA65635.1"/>
    <property type="molecule type" value="Genomic_DNA"/>
</dbReference>
<dbReference type="Pfam" id="PF14199">
    <property type="entry name" value="DUF4317"/>
    <property type="match status" value="2"/>
</dbReference>
<sequence length="427" mass="48599">MIKKEISEIKSLYDTIQECGINRLVGCYVNGEKKKVKTFSDSFYNLPEEEMHKYLEIFRRTLSGTPGKNLIDMEFVTGKDEMSDGATSASIGKDLLNKLRKSELQDDAVLDEFYDKVIANYNYTGNYLILLIYQAYDVPGISSDGLEMDDASDEVFKYILCSICPMKLTKPGLGFDDALGEIHTLKQIFAVELPDTGFLFPEFNGRSSDDNAVLSFSKRTDQLQDSFLEKVLGVSVTLPAKQQKEGFTEFVSEVLGDESTFDTVLSIQENLKETVKNKKTEAPGQAVFLDKESMRDAFERSGVSDNRLEVFDKKFDEQFDMKRLYEKQARVEISDENLDVKHATKEEYVPTVKVEEKLFADNVAPTRNFEVKNKNMLLRVSSKRTDIINTKMIDGKKCLVIEITEDMKVNGIPVYLNEGEDEQENLY</sequence>
<proteinExistence type="predicted"/>
<evidence type="ECO:0000313" key="1">
    <source>
        <dbReference type="EMBL" id="SKA65635.1"/>
    </source>
</evidence>
<protein>
    <recommendedName>
        <fullName evidence="3">DUF4317 domain-containing protein</fullName>
    </recommendedName>
</protein>
<dbReference type="InterPro" id="IPR025466">
    <property type="entry name" value="DUF4317"/>
</dbReference>
<dbReference type="STRING" id="39495.SAMN02745111_01151"/>
<dbReference type="OrthoDB" id="1642058at2"/>
<accession>A0A1T4VL59</accession>
<keyword evidence="2" id="KW-1185">Reference proteome</keyword>